<evidence type="ECO:0000313" key="3">
    <source>
        <dbReference type="Proteomes" id="UP000318141"/>
    </source>
</evidence>
<proteinExistence type="predicted"/>
<dbReference type="EMBL" id="VLJN01000025">
    <property type="protein sequence ID" value="TWG83365.1"/>
    <property type="molecule type" value="Genomic_DNA"/>
</dbReference>
<feature type="domain" description="ORC1/DEAH AAA+ ATPase" evidence="1">
    <location>
        <begin position="39"/>
        <end position="199"/>
    </location>
</feature>
<dbReference type="PANTHER" id="PTHR34301:SF8">
    <property type="entry name" value="ATPASE DOMAIN-CONTAINING PROTEIN"/>
    <property type="match status" value="1"/>
</dbReference>
<dbReference type="AlphaFoldDB" id="A0A562BDU6"/>
<dbReference type="Gene3D" id="3.40.50.300">
    <property type="entry name" value="P-loop containing nucleotide triphosphate hydrolases"/>
    <property type="match status" value="1"/>
</dbReference>
<dbReference type="SUPFAM" id="SSF52540">
    <property type="entry name" value="P-loop containing nucleoside triphosphate hydrolases"/>
    <property type="match status" value="1"/>
</dbReference>
<gene>
    <name evidence="2" type="ORF">L602_003100000500</name>
</gene>
<dbReference type="InterPro" id="IPR027417">
    <property type="entry name" value="P-loop_NTPase"/>
</dbReference>
<accession>A0A562BDU6</accession>
<sequence length="394" mass="42564">MLPNLGTMSHIYRRPLLAQQMARQLLNPGVLDEGLRSGLFLSGLRRTGKTTFLQNDLIPALESAGAIVIYVDLWSDTQRSPAALILAAVRRVLADLESGGSVAARTLRRLSGADVGAFGFKFGFKLDTVGQPGGATLAEALTEVVDQGKTDVVLIVDEVQHAITSEEGNQLLFALKAARDAINPRPDTPGHFLFVGTGSHRALVGELTARRNQAFVGATSVAYPVLDEEYVAYLLERLAAEGFTALPSLEVAVRAFRSLGNQPEEMIKALRQLHFHLPQGADPDAYLPVIANTLRSAAADIELMKLEQLGGVATAIFDRIASTDGGVRGLFSAEAAAQYSKAVGREVKIEDIQPVVNELMATNLIMRKGHGLYGITDPFVQEIWRERKTLEGKL</sequence>
<evidence type="ECO:0000259" key="1">
    <source>
        <dbReference type="Pfam" id="PF13401"/>
    </source>
</evidence>
<keyword evidence="3" id="KW-1185">Reference proteome</keyword>
<dbReference type="InterPro" id="IPR049945">
    <property type="entry name" value="AAA_22"/>
</dbReference>
<reference evidence="2 3" key="1">
    <citation type="submission" date="2019-07" db="EMBL/GenBank/DDBJ databases">
        <title>Genome sequencing of lignin-degrading bacterial isolates.</title>
        <authorList>
            <person name="Gladden J."/>
        </authorList>
    </citation>
    <scope>NUCLEOTIDE SEQUENCE [LARGE SCALE GENOMIC DNA]</scope>
    <source>
        <strain evidence="2 3">J11</strain>
    </source>
</reference>
<dbReference type="Pfam" id="PF13401">
    <property type="entry name" value="AAA_22"/>
    <property type="match status" value="1"/>
</dbReference>
<name>A0A562BDU6_9BURK</name>
<dbReference type="Proteomes" id="UP000318141">
    <property type="component" value="Unassembled WGS sequence"/>
</dbReference>
<dbReference type="GO" id="GO:0016887">
    <property type="term" value="F:ATP hydrolysis activity"/>
    <property type="evidence" value="ECO:0007669"/>
    <property type="project" value="InterPro"/>
</dbReference>
<evidence type="ECO:0000313" key="2">
    <source>
        <dbReference type="EMBL" id="TWG83365.1"/>
    </source>
</evidence>
<protein>
    <submittedName>
        <fullName evidence="2">AAA domain-containing protein</fullName>
    </submittedName>
</protein>
<comment type="caution">
    <text evidence="2">The sequence shown here is derived from an EMBL/GenBank/DDBJ whole genome shotgun (WGS) entry which is preliminary data.</text>
</comment>
<organism evidence="2 3">
    <name type="scientific">Cupriavidus gilardii J11</name>
    <dbReference type="NCBI Taxonomy" id="936133"/>
    <lineage>
        <taxon>Bacteria</taxon>
        <taxon>Pseudomonadati</taxon>
        <taxon>Pseudomonadota</taxon>
        <taxon>Betaproteobacteria</taxon>
        <taxon>Burkholderiales</taxon>
        <taxon>Burkholderiaceae</taxon>
        <taxon>Cupriavidus</taxon>
    </lineage>
</organism>
<dbReference type="PANTHER" id="PTHR34301">
    <property type="entry name" value="DNA-BINDING PROTEIN-RELATED"/>
    <property type="match status" value="1"/>
</dbReference>